<keyword evidence="3 6" id="KW-0312">Gluconeogenesis</keyword>
<dbReference type="InterPro" id="IPR013078">
    <property type="entry name" value="His_Pase_superF_clade-1"/>
</dbReference>
<gene>
    <name evidence="6 11" type="primary">gpmA</name>
    <name evidence="11" type="ORF">NSCAC_0704</name>
</gene>
<dbReference type="InterPro" id="IPR029033">
    <property type="entry name" value="His_PPase_superfam"/>
</dbReference>
<evidence type="ECO:0000313" key="12">
    <source>
        <dbReference type="Proteomes" id="UP000516072"/>
    </source>
</evidence>
<keyword evidence="5 6" id="KW-0413">Isomerase</keyword>
<dbReference type="RefSeq" id="WP_197745026.1">
    <property type="nucleotide sequence ID" value="NZ_LR778175.1"/>
</dbReference>
<evidence type="ECO:0000256" key="10">
    <source>
        <dbReference type="RuleBase" id="RU004512"/>
    </source>
</evidence>
<protein>
    <recommendedName>
        <fullName evidence="6 10">2,3-bisphosphoglycerate-dependent phosphoglycerate mutase</fullName>
        <shortName evidence="6">BPG-dependent PGAM</shortName>
        <shortName evidence="6">PGAM</shortName>
        <shortName evidence="6">Phosphoglyceromutase</shortName>
        <shortName evidence="6">dPGM</shortName>
        <ecNumber evidence="6 10">5.4.2.11</ecNumber>
    </recommendedName>
</protein>
<dbReference type="EC" id="5.4.2.11" evidence="6 10"/>
<evidence type="ECO:0000256" key="6">
    <source>
        <dbReference type="HAMAP-Rule" id="MF_01039"/>
    </source>
</evidence>
<evidence type="ECO:0000256" key="7">
    <source>
        <dbReference type="PIRSR" id="PIRSR613078-1"/>
    </source>
</evidence>
<feature type="binding site" evidence="6 8">
    <location>
        <begin position="87"/>
        <end position="90"/>
    </location>
    <ligand>
        <name>substrate</name>
    </ligand>
</feature>
<dbReference type="NCBIfam" id="TIGR01258">
    <property type="entry name" value="pgm_1"/>
    <property type="match status" value="1"/>
</dbReference>
<dbReference type="PANTHER" id="PTHR11931">
    <property type="entry name" value="PHOSPHOGLYCERATE MUTASE"/>
    <property type="match status" value="1"/>
</dbReference>
<evidence type="ECO:0000256" key="3">
    <source>
        <dbReference type="ARBA" id="ARBA00022432"/>
    </source>
</evidence>
<evidence type="ECO:0000256" key="2">
    <source>
        <dbReference type="ARBA" id="ARBA00006717"/>
    </source>
</evidence>
<dbReference type="SMART" id="SM00855">
    <property type="entry name" value="PGAM"/>
    <property type="match status" value="1"/>
</dbReference>
<dbReference type="Proteomes" id="UP000516072">
    <property type="component" value="Chromosome"/>
</dbReference>
<feature type="binding site" evidence="6 8">
    <location>
        <begin position="114"/>
        <end position="115"/>
    </location>
    <ligand>
        <name>substrate</name>
    </ligand>
</feature>
<comment type="similarity">
    <text evidence="2 6">Belongs to the phosphoglycerate mutase family. BPG-dependent PGAM subfamily.</text>
</comment>
<dbReference type="PROSITE" id="PS00175">
    <property type="entry name" value="PG_MUTASE"/>
    <property type="match status" value="1"/>
</dbReference>
<comment type="subunit">
    <text evidence="6">Homodimer.</text>
</comment>
<feature type="binding site" evidence="6 8">
    <location>
        <begin position="21"/>
        <end position="22"/>
    </location>
    <ligand>
        <name>substrate</name>
    </ligand>
</feature>
<dbReference type="UniPathway" id="UPA00109">
    <property type="reaction ID" value="UER00186"/>
</dbReference>
<keyword evidence="4 6" id="KW-0324">Glycolysis</keyword>
<comment type="function">
    <text evidence="6 10">Catalyzes the interconversion of 2-phosphoglycerate and 3-phosphoglycerate.</text>
</comment>
<dbReference type="NCBIfam" id="NF010713">
    <property type="entry name" value="PRK14115.1"/>
    <property type="match status" value="1"/>
</dbReference>
<dbReference type="SUPFAM" id="SSF53254">
    <property type="entry name" value="Phosphoglycerate mutase-like"/>
    <property type="match status" value="1"/>
</dbReference>
<evidence type="ECO:0000256" key="9">
    <source>
        <dbReference type="PIRSR" id="PIRSR613078-3"/>
    </source>
</evidence>
<dbReference type="FunFam" id="3.40.50.1240:FF:000003">
    <property type="entry name" value="2,3-bisphosphoglycerate-dependent phosphoglycerate mutase"/>
    <property type="match status" value="1"/>
</dbReference>
<name>A0A7G1Q944_9GAMM</name>
<dbReference type="KEGG" id="ntg:NSCAC_0704"/>
<feature type="active site" description="Tele-phosphohistidine intermediate" evidence="6 7">
    <location>
        <position position="9"/>
    </location>
</feature>
<dbReference type="GO" id="GO:0004619">
    <property type="term" value="F:phosphoglycerate mutase activity"/>
    <property type="evidence" value="ECO:0007669"/>
    <property type="project" value="UniProtKB-UniRule"/>
</dbReference>
<dbReference type="Gene3D" id="3.40.50.1240">
    <property type="entry name" value="Phosphoglycerate mutase-like"/>
    <property type="match status" value="1"/>
</dbReference>
<dbReference type="InterPro" id="IPR005952">
    <property type="entry name" value="Phosphogly_mut1"/>
</dbReference>
<reference evidence="11 12" key="1">
    <citation type="submission" date="2020-03" db="EMBL/GenBank/DDBJ databases">
        <authorList>
            <person name="Picone N."/>
        </authorList>
    </citation>
    <scope>NUCLEOTIDE SEQUENCE [LARGE SCALE GENOMIC DNA]</scope>
    <source>
        <strain evidence="11">NSCAC1</strain>
    </source>
</reference>
<feature type="binding site" evidence="6 8">
    <location>
        <position position="60"/>
    </location>
    <ligand>
        <name>substrate</name>
    </ligand>
</feature>
<feature type="site" description="Transition state stabilizer" evidence="6 9">
    <location>
        <position position="182"/>
    </location>
</feature>
<dbReference type="InterPro" id="IPR001345">
    <property type="entry name" value="PG/BPGM_mutase_AS"/>
</dbReference>
<sequence>MHRVTLLRHGESIWNLENRFTGWTDVELSENGIKEASHAGTMLKDAGYEFDKAYTSLLKRAIHTLRLVEDQMDIIWLPTEKRWELNERHYGSLQGLNKAEIAKQYGADLVHQWRRGYDIEPPALDINDPRHPRFDRRYAHVDPSELPLVESLKTTLDRVMQCWQESILPDIASGKELIIVAHGNSLRALCKHLAGLSNEEVMELEIPTGIPLVYELDDSFKLIDHYYLSEKGHTPAHRV</sequence>
<dbReference type="GO" id="GO:0006094">
    <property type="term" value="P:gluconeogenesis"/>
    <property type="evidence" value="ECO:0007669"/>
    <property type="project" value="UniProtKB-UniRule"/>
</dbReference>
<feature type="active site" description="Proton donor/acceptor" evidence="6 7">
    <location>
        <position position="87"/>
    </location>
</feature>
<dbReference type="Pfam" id="PF00300">
    <property type="entry name" value="His_Phos_1"/>
    <property type="match status" value="1"/>
</dbReference>
<evidence type="ECO:0000256" key="8">
    <source>
        <dbReference type="PIRSR" id="PIRSR613078-2"/>
    </source>
</evidence>
<feature type="binding site" evidence="6 8">
    <location>
        <begin position="8"/>
        <end position="15"/>
    </location>
    <ligand>
        <name>substrate</name>
    </ligand>
</feature>
<dbReference type="EMBL" id="LR778175">
    <property type="protein sequence ID" value="CAB1275515.1"/>
    <property type="molecule type" value="Genomic_DNA"/>
</dbReference>
<accession>A0A7G1Q944</accession>
<proteinExistence type="inferred from homology"/>
<dbReference type="AlphaFoldDB" id="A0A7G1Q944"/>
<evidence type="ECO:0000256" key="5">
    <source>
        <dbReference type="ARBA" id="ARBA00023235"/>
    </source>
</evidence>
<comment type="catalytic activity">
    <reaction evidence="1 6 10">
        <text>(2R)-2-phosphoglycerate = (2R)-3-phosphoglycerate</text>
        <dbReference type="Rhea" id="RHEA:15901"/>
        <dbReference type="ChEBI" id="CHEBI:58272"/>
        <dbReference type="ChEBI" id="CHEBI:58289"/>
        <dbReference type="EC" id="5.4.2.11"/>
    </reaction>
</comment>
<keyword evidence="12" id="KW-1185">Reference proteome</keyword>
<dbReference type="PIRSF" id="PIRSF000709">
    <property type="entry name" value="6PFK_2-Ptase"/>
    <property type="match status" value="1"/>
</dbReference>
<dbReference type="GO" id="GO:0006096">
    <property type="term" value="P:glycolytic process"/>
    <property type="evidence" value="ECO:0007669"/>
    <property type="project" value="UniProtKB-UniRule"/>
</dbReference>
<organism evidence="11 12">
    <name type="scientific">Candidatus Nitrosacidococcus tergens</name>
    <dbReference type="NCBI Taxonomy" id="553981"/>
    <lineage>
        <taxon>Bacteria</taxon>
        <taxon>Pseudomonadati</taxon>
        <taxon>Pseudomonadota</taxon>
        <taxon>Gammaproteobacteria</taxon>
        <taxon>Chromatiales</taxon>
        <taxon>Chromatiaceae</taxon>
        <taxon>Candidatus Nitrosacidococcus</taxon>
    </lineage>
</organism>
<dbReference type="HAMAP" id="MF_01039">
    <property type="entry name" value="PGAM_GpmA"/>
    <property type="match status" value="1"/>
</dbReference>
<evidence type="ECO:0000313" key="11">
    <source>
        <dbReference type="EMBL" id="CAB1275515.1"/>
    </source>
</evidence>
<feature type="binding site" evidence="6 8">
    <location>
        <position position="98"/>
    </location>
    <ligand>
        <name>substrate</name>
    </ligand>
</feature>
<evidence type="ECO:0000256" key="1">
    <source>
        <dbReference type="ARBA" id="ARBA00000380"/>
    </source>
</evidence>
<comment type="pathway">
    <text evidence="6 10">Carbohydrate degradation; glycolysis; pyruvate from D-glyceraldehyde 3-phosphate: step 3/5.</text>
</comment>
<evidence type="ECO:0000256" key="4">
    <source>
        <dbReference type="ARBA" id="ARBA00023152"/>
    </source>
</evidence>
<dbReference type="CDD" id="cd07067">
    <property type="entry name" value="HP_PGM_like"/>
    <property type="match status" value="1"/>
</dbReference>
<feature type="binding site" evidence="6 8">
    <location>
        <begin position="183"/>
        <end position="184"/>
    </location>
    <ligand>
        <name>substrate</name>
    </ligand>
</feature>